<accession>Q4S506</accession>
<protein>
    <submittedName>
        <fullName evidence="1">Chromosome 6 SCAF14737, whole genome shotgun sequence</fullName>
    </submittedName>
</protein>
<evidence type="ECO:0000313" key="1">
    <source>
        <dbReference type="EMBL" id="CAG04276.1"/>
    </source>
</evidence>
<reference evidence="1" key="2">
    <citation type="submission" date="2004-02" db="EMBL/GenBank/DDBJ databases">
        <authorList>
            <consortium name="Genoscope"/>
            <consortium name="Whitehead Institute Centre for Genome Research"/>
        </authorList>
    </citation>
    <scope>NUCLEOTIDE SEQUENCE</scope>
</reference>
<dbReference type="KEGG" id="tng:GSTEN00023945G001"/>
<dbReference type="AlphaFoldDB" id="Q4S506"/>
<proteinExistence type="predicted"/>
<sequence length="238" mass="25941">MCLSVKGIRSDRRCGKTLTGPRATACQATRQSDGEPHTMVHWTLAFTHALPLRLHTQGPYLDCNTTQMYTTVRGLAEEGGEAPGPLGPRTRRLAVGNGGPSRWDYLSQLQRGASLKPLQSFRQTKGVHASSCTDTSPMSSPTFSKEFPEGICRKSEVSEMQPRLQADIYLTGDRGAGREVRARAGQLCPPVEFGMCPPWASRRPGVKVNKGAIWTASSNPFFHPSSHSLVTGIGHFIH</sequence>
<name>Q4S506_TETNG</name>
<gene>
    <name evidence="1" type="ORF">GSTENG00023945001</name>
</gene>
<organism evidence="1">
    <name type="scientific">Tetraodon nigroviridis</name>
    <name type="common">Spotted green pufferfish</name>
    <name type="synonym">Chelonodon nigroviridis</name>
    <dbReference type="NCBI Taxonomy" id="99883"/>
    <lineage>
        <taxon>Eukaryota</taxon>
        <taxon>Metazoa</taxon>
        <taxon>Chordata</taxon>
        <taxon>Craniata</taxon>
        <taxon>Vertebrata</taxon>
        <taxon>Euteleostomi</taxon>
        <taxon>Actinopterygii</taxon>
        <taxon>Neopterygii</taxon>
        <taxon>Teleostei</taxon>
        <taxon>Neoteleostei</taxon>
        <taxon>Acanthomorphata</taxon>
        <taxon>Eupercaria</taxon>
        <taxon>Tetraodontiformes</taxon>
        <taxon>Tetradontoidea</taxon>
        <taxon>Tetraodontidae</taxon>
        <taxon>Tetraodon</taxon>
    </lineage>
</organism>
<dbReference type="EMBL" id="CAAE01014737">
    <property type="protein sequence ID" value="CAG04276.1"/>
    <property type="molecule type" value="Genomic_DNA"/>
</dbReference>
<reference evidence="1" key="1">
    <citation type="journal article" date="2004" name="Nature">
        <title>Genome duplication in the teleost fish Tetraodon nigroviridis reveals the early vertebrate proto-karyotype.</title>
        <authorList>
            <person name="Jaillon O."/>
            <person name="Aury J.-M."/>
            <person name="Brunet F."/>
            <person name="Petit J.-L."/>
            <person name="Stange-Thomann N."/>
            <person name="Mauceli E."/>
            <person name="Bouneau L."/>
            <person name="Fischer C."/>
            <person name="Ozouf-Costaz C."/>
            <person name="Bernot A."/>
            <person name="Nicaud S."/>
            <person name="Jaffe D."/>
            <person name="Fisher S."/>
            <person name="Lutfalla G."/>
            <person name="Dossat C."/>
            <person name="Segurens B."/>
            <person name="Dasilva C."/>
            <person name="Salanoubat M."/>
            <person name="Levy M."/>
            <person name="Boudet N."/>
            <person name="Castellano S."/>
            <person name="Anthouard V."/>
            <person name="Jubin C."/>
            <person name="Castelli V."/>
            <person name="Katinka M."/>
            <person name="Vacherie B."/>
            <person name="Biemont C."/>
            <person name="Skalli Z."/>
            <person name="Cattolico L."/>
            <person name="Poulain J."/>
            <person name="De Berardinis V."/>
            <person name="Cruaud C."/>
            <person name="Duprat S."/>
            <person name="Brottier P."/>
            <person name="Coutanceau J.-P."/>
            <person name="Gouzy J."/>
            <person name="Parra G."/>
            <person name="Lardier G."/>
            <person name="Chapple C."/>
            <person name="McKernan K.J."/>
            <person name="McEwan P."/>
            <person name="Bosak S."/>
            <person name="Kellis M."/>
            <person name="Volff J.-N."/>
            <person name="Guigo R."/>
            <person name="Zody M.C."/>
            <person name="Mesirov J."/>
            <person name="Lindblad-Toh K."/>
            <person name="Birren B."/>
            <person name="Nusbaum C."/>
            <person name="Kahn D."/>
            <person name="Robinson-Rechavi M."/>
            <person name="Laudet V."/>
            <person name="Schachter V."/>
            <person name="Quetier F."/>
            <person name="Saurin W."/>
            <person name="Scarpelli C."/>
            <person name="Wincker P."/>
            <person name="Lander E.S."/>
            <person name="Weissenbach J."/>
            <person name="Roest Crollius H."/>
        </authorList>
    </citation>
    <scope>NUCLEOTIDE SEQUENCE [LARGE SCALE GENOMIC DNA]</scope>
</reference>
<dbReference type="OrthoDB" id="10662570at2759"/>